<evidence type="ECO:0000313" key="3">
    <source>
        <dbReference type="EMBL" id="PIC43212.1"/>
    </source>
</evidence>
<dbReference type="InterPro" id="IPR011022">
    <property type="entry name" value="Arrestin_C-like"/>
</dbReference>
<evidence type="ECO:0000256" key="1">
    <source>
        <dbReference type="ARBA" id="ARBA00005298"/>
    </source>
</evidence>
<comment type="caution">
    <text evidence="3">The sequence shown here is derived from an EMBL/GenBank/DDBJ whole genome shotgun (WGS) entry which is preliminary data.</text>
</comment>
<dbReference type="Gene3D" id="2.60.40.640">
    <property type="match status" value="2"/>
</dbReference>
<keyword evidence="4" id="KW-1185">Reference proteome</keyword>
<sequence length="390" mass="44932">MATCQVEFDKNPIVFSPGDKVTGNVKMQIPDEDFKARKVRMEMIGKAYTYWEGNVKNNHKIKNNGDIARVRHNCADHKGKIVYCRFETIVWKSDGSKHEMPSGEHIFPFTFQLPHWAPPSFEGKRILNTRKFFFLGDLGFIRYFLKVEIDRPWKFDDKFITCFTVLPSIDLSLIPNSQLPSKKHICEEFGAVLWKGGLVKMEIRLPKQGYVCGESIPVKILVDNKTSKSFKKISLKLLQRITYTGFRDGFVNSQSHPCMGNEKEKVTYATRLNAQVRVEERKILEEIMDVRIEKNDKIDMEKAIIVPPLPPSTKTCEIIDVEYFLKAKMSTLGTLKSAVKLELPFIIGTVPTDKDRSFDYKKSVFGYAATSLKNRDVQKYAPLYPVYKFI</sequence>
<dbReference type="InterPro" id="IPR014756">
    <property type="entry name" value="Ig_E-set"/>
</dbReference>
<dbReference type="PANTHER" id="PTHR11188:SF175">
    <property type="entry name" value="ARRESTIN C-TERMINAL-LIKE DOMAIN-CONTAINING PROTEIN"/>
    <property type="match status" value="1"/>
</dbReference>
<dbReference type="InterPro" id="IPR050357">
    <property type="entry name" value="Arrestin_domain-protein"/>
</dbReference>
<proteinExistence type="inferred from homology"/>
<dbReference type="AlphaFoldDB" id="A0A2G5UUI7"/>
<dbReference type="Pfam" id="PF02752">
    <property type="entry name" value="Arrestin_C"/>
    <property type="match status" value="1"/>
</dbReference>
<dbReference type="EMBL" id="PDUG01000002">
    <property type="protein sequence ID" value="PIC43212.1"/>
    <property type="molecule type" value="Genomic_DNA"/>
</dbReference>
<feature type="domain" description="Arrestin C-terminal-like" evidence="2">
    <location>
        <begin position="195"/>
        <end position="352"/>
    </location>
</feature>
<name>A0A2G5UUI7_9PELO</name>
<evidence type="ECO:0000259" key="2">
    <source>
        <dbReference type="SMART" id="SM01017"/>
    </source>
</evidence>
<reference evidence="3" key="1">
    <citation type="journal article" date="2018" name="Science">
        <title>Rapid genome shrinkage in a self-fertile nematode reveals sperm competition proteins.</title>
        <authorList>
            <person name="Yin D."/>
            <person name="Schwarz E.M."/>
            <person name="Thomas C.G."/>
            <person name="Felde R.L."/>
            <person name="Korf I.F."/>
            <person name="Cutter A.D."/>
            <person name="Schartner C.M."/>
            <person name="Ralston E.J."/>
            <person name="Meyer B.J."/>
            <person name="Haag E.S."/>
        </authorList>
    </citation>
    <scope>NUCLEOTIDE SEQUENCE</scope>
    <source>
        <strain evidence="3">JU1422</strain>
    </source>
</reference>
<protein>
    <recommendedName>
        <fullName evidence="2">Arrestin C-terminal-like domain-containing protein</fullName>
    </recommendedName>
</protein>
<dbReference type="GO" id="GO:0005737">
    <property type="term" value="C:cytoplasm"/>
    <property type="evidence" value="ECO:0007669"/>
    <property type="project" value="TreeGrafter"/>
</dbReference>
<dbReference type="SMART" id="SM01017">
    <property type="entry name" value="Arrestin_C"/>
    <property type="match status" value="1"/>
</dbReference>
<dbReference type="OrthoDB" id="2333384at2759"/>
<dbReference type="PANTHER" id="PTHR11188">
    <property type="entry name" value="ARRESTIN DOMAIN CONTAINING PROTEIN"/>
    <property type="match status" value="1"/>
</dbReference>
<gene>
    <name evidence="3" type="primary">Cni-arrd-5</name>
    <name evidence="3" type="synonym">Cnig_chr_II.g4020</name>
    <name evidence="3" type="ORF">B9Z55_004020</name>
</gene>
<comment type="similarity">
    <text evidence="1">Belongs to the arrestin family.</text>
</comment>
<dbReference type="InterPro" id="IPR011021">
    <property type="entry name" value="Arrestin-like_N"/>
</dbReference>
<dbReference type="SUPFAM" id="SSF81296">
    <property type="entry name" value="E set domains"/>
    <property type="match status" value="2"/>
</dbReference>
<evidence type="ECO:0000313" key="4">
    <source>
        <dbReference type="Proteomes" id="UP000230233"/>
    </source>
</evidence>
<dbReference type="Proteomes" id="UP000230233">
    <property type="component" value="Chromosome II"/>
</dbReference>
<dbReference type="InterPro" id="IPR014752">
    <property type="entry name" value="Arrestin-like_C"/>
</dbReference>
<organism evidence="3 4">
    <name type="scientific">Caenorhabditis nigoni</name>
    <dbReference type="NCBI Taxonomy" id="1611254"/>
    <lineage>
        <taxon>Eukaryota</taxon>
        <taxon>Metazoa</taxon>
        <taxon>Ecdysozoa</taxon>
        <taxon>Nematoda</taxon>
        <taxon>Chromadorea</taxon>
        <taxon>Rhabditida</taxon>
        <taxon>Rhabditina</taxon>
        <taxon>Rhabditomorpha</taxon>
        <taxon>Rhabditoidea</taxon>
        <taxon>Rhabditidae</taxon>
        <taxon>Peloderinae</taxon>
        <taxon>Caenorhabditis</taxon>
    </lineage>
</organism>
<dbReference type="GO" id="GO:0015031">
    <property type="term" value="P:protein transport"/>
    <property type="evidence" value="ECO:0007669"/>
    <property type="project" value="TreeGrafter"/>
</dbReference>
<dbReference type="Pfam" id="PF00339">
    <property type="entry name" value="Arrestin_N"/>
    <property type="match status" value="1"/>
</dbReference>
<accession>A0A2G5UUI7</accession>
<dbReference type="STRING" id="1611254.A0A2G5UUI7"/>